<feature type="compositionally biased region" description="Basic and acidic residues" evidence="1">
    <location>
        <begin position="92"/>
        <end position="102"/>
    </location>
</feature>
<evidence type="ECO:0000256" key="1">
    <source>
        <dbReference type="SAM" id="MobiDB-lite"/>
    </source>
</evidence>
<feature type="compositionally biased region" description="Polar residues" evidence="1">
    <location>
        <begin position="112"/>
        <end position="121"/>
    </location>
</feature>
<gene>
    <name evidence="2" type="ORF">S01H1_20514</name>
</gene>
<feature type="non-terminal residue" evidence="2">
    <location>
        <position position="1"/>
    </location>
</feature>
<reference evidence="2" key="1">
    <citation type="journal article" date="2014" name="Front. Microbiol.">
        <title>High frequency of phylogenetically diverse reductive dehalogenase-homologous genes in deep subseafloor sedimentary metagenomes.</title>
        <authorList>
            <person name="Kawai M."/>
            <person name="Futagami T."/>
            <person name="Toyoda A."/>
            <person name="Takaki Y."/>
            <person name="Nishi S."/>
            <person name="Hori S."/>
            <person name="Arai W."/>
            <person name="Tsubouchi T."/>
            <person name="Morono Y."/>
            <person name="Uchiyama I."/>
            <person name="Ito T."/>
            <person name="Fujiyama A."/>
            <person name="Inagaki F."/>
            <person name="Takami H."/>
        </authorList>
    </citation>
    <scope>NUCLEOTIDE SEQUENCE</scope>
    <source>
        <strain evidence="2">Expedition CK06-06</strain>
    </source>
</reference>
<evidence type="ECO:0000313" key="2">
    <source>
        <dbReference type="EMBL" id="GAF99490.1"/>
    </source>
</evidence>
<accession>X0VG44</accession>
<dbReference type="AlphaFoldDB" id="X0VG44"/>
<organism evidence="2">
    <name type="scientific">marine sediment metagenome</name>
    <dbReference type="NCBI Taxonomy" id="412755"/>
    <lineage>
        <taxon>unclassified sequences</taxon>
        <taxon>metagenomes</taxon>
        <taxon>ecological metagenomes</taxon>
    </lineage>
</organism>
<protein>
    <submittedName>
        <fullName evidence="2">Uncharacterized protein</fullName>
    </submittedName>
</protein>
<comment type="caution">
    <text evidence="2">The sequence shown here is derived from an EMBL/GenBank/DDBJ whole genome shotgun (WGS) entry which is preliminary data.</text>
</comment>
<proteinExistence type="predicted"/>
<feature type="compositionally biased region" description="Acidic residues" evidence="1">
    <location>
        <begin position="67"/>
        <end position="79"/>
    </location>
</feature>
<sequence length="202" mass="21486">TFWANYESAESVVEIGDSAGEAPDAISDATSIDEATSGAGVEDVRGAAEYESDNTGTQIEEGKGSASEEEEARETDDPQGDAMKEALAAARAEIEAAKDEAAAHPTARSRPGSESTIQTPAPGNVAAQLAGDLVASPKPTKEESQVRTTEIPQDLDPETRTKLKLLRRLNPRKSVDELLAQIANEQAAAPAQKQKRRRFWGK</sequence>
<dbReference type="EMBL" id="BARS01011237">
    <property type="protein sequence ID" value="GAF99490.1"/>
    <property type="molecule type" value="Genomic_DNA"/>
</dbReference>
<name>X0VG44_9ZZZZ</name>
<feature type="region of interest" description="Disordered" evidence="1">
    <location>
        <begin position="16"/>
        <end position="167"/>
    </location>
</feature>